<dbReference type="Proteomes" id="UP000006729">
    <property type="component" value="Chromosome 4"/>
</dbReference>
<feature type="compositionally biased region" description="Pro residues" evidence="1">
    <location>
        <begin position="41"/>
        <end position="50"/>
    </location>
</feature>
<feature type="region of interest" description="Disordered" evidence="1">
    <location>
        <begin position="1"/>
        <end position="56"/>
    </location>
</feature>
<evidence type="ECO:0000256" key="1">
    <source>
        <dbReference type="SAM" id="MobiDB-lite"/>
    </source>
</evidence>
<accession>A0A3N7F0C1</accession>
<proteinExistence type="predicted"/>
<evidence type="ECO:0000313" key="2">
    <source>
        <dbReference type="EMBL" id="RQO89465.1"/>
    </source>
</evidence>
<evidence type="ECO:0000313" key="3">
    <source>
        <dbReference type="Proteomes" id="UP000006729"/>
    </source>
</evidence>
<sequence>MGPHSPPTRTARKSPTLRLPPSAFRPPSTPDPTTHFTGPKGQPPPPPPPMKSYASFAHPHIGSLSLQRPSSLLHQNSTVSQNFTQISPHVTSPQTFLA</sequence>
<keyword evidence="3" id="KW-1185">Reference proteome</keyword>
<dbReference type="InParanoid" id="A0A3N7F0C1"/>
<organism evidence="2 3">
    <name type="scientific">Populus trichocarpa</name>
    <name type="common">Western balsam poplar</name>
    <name type="synonym">Populus balsamifera subsp. trichocarpa</name>
    <dbReference type="NCBI Taxonomy" id="3694"/>
    <lineage>
        <taxon>Eukaryota</taxon>
        <taxon>Viridiplantae</taxon>
        <taxon>Streptophyta</taxon>
        <taxon>Embryophyta</taxon>
        <taxon>Tracheophyta</taxon>
        <taxon>Spermatophyta</taxon>
        <taxon>Magnoliopsida</taxon>
        <taxon>eudicotyledons</taxon>
        <taxon>Gunneridae</taxon>
        <taxon>Pentapetalae</taxon>
        <taxon>rosids</taxon>
        <taxon>fabids</taxon>
        <taxon>Malpighiales</taxon>
        <taxon>Salicaceae</taxon>
        <taxon>Saliceae</taxon>
        <taxon>Populus</taxon>
    </lineage>
</organism>
<dbReference type="EMBL" id="CM009293">
    <property type="protein sequence ID" value="RQO89465.1"/>
    <property type="molecule type" value="Genomic_DNA"/>
</dbReference>
<dbReference type="AlphaFoldDB" id="A0A3N7F0C1"/>
<reference evidence="2 3" key="1">
    <citation type="journal article" date="2006" name="Science">
        <title>The genome of black cottonwood, Populus trichocarpa (Torr. &amp; Gray).</title>
        <authorList>
            <person name="Tuskan G.A."/>
            <person name="Difazio S."/>
            <person name="Jansson S."/>
            <person name="Bohlmann J."/>
            <person name="Grigoriev I."/>
            <person name="Hellsten U."/>
            <person name="Putnam N."/>
            <person name="Ralph S."/>
            <person name="Rombauts S."/>
            <person name="Salamov A."/>
            <person name="Schein J."/>
            <person name="Sterck L."/>
            <person name="Aerts A."/>
            <person name="Bhalerao R.R."/>
            <person name="Bhalerao R.P."/>
            <person name="Blaudez D."/>
            <person name="Boerjan W."/>
            <person name="Brun A."/>
            <person name="Brunner A."/>
            <person name="Busov V."/>
            <person name="Campbell M."/>
            <person name="Carlson J."/>
            <person name="Chalot M."/>
            <person name="Chapman J."/>
            <person name="Chen G.L."/>
            <person name="Cooper D."/>
            <person name="Coutinho P.M."/>
            <person name="Couturier J."/>
            <person name="Covert S."/>
            <person name="Cronk Q."/>
            <person name="Cunningham R."/>
            <person name="Davis J."/>
            <person name="Degroeve S."/>
            <person name="Dejardin A."/>
            <person name="Depamphilis C."/>
            <person name="Detter J."/>
            <person name="Dirks B."/>
            <person name="Dubchak I."/>
            <person name="Duplessis S."/>
            <person name="Ehlting J."/>
            <person name="Ellis B."/>
            <person name="Gendler K."/>
            <person name="Goodstein D."/>
            <person name="Gribskov M."/>
            <person name="Grimwood J."/>
            <person name="Groover A."/>
            <person name="Gunter L."/>
            <person name="Hamberger B."/>
            <person name="Heinze B."/>
            <person name="Helariutta Y."/>
            <person name="Henrissat B."/>
            <person name="Holligan D."/>
            <person name="Holt R."/>
            <person name="Huang W."/>
            <person name="Islam-Faridi N."/>
            <person name="Jones S."/>
            <person name="Jones-Rhoades M."/>
            <person name="Jorgensen R."/>
            <person name="Joshi C."/>
            <person name="Kangasjarvi J."/>
            <person name="Karlsson J."/>
            <person name="Kelleher C."/>
            <person name="Kirkpatrick R."/>
            <person name="Kirst M."/>
            <person name="Kohler A."/>
            <person name="Kalluri U."/>
            <person name="Larimer F."/>
            <person name="Leebens-Mack J."/>
            <person name="Leple J.C."/>
            <person name="Locascio P."/>
            <person name="Lou Y."/>
            <person name="Lucas S."/>
            <person name="Martin F."/>
            <person name="Montanini B."/>
            <person name="Napoli C."/>
            <person name="Nelson D.R."/>
            <person name="Nelson C."/>
            <person name="Nieminen K."/>
            <person name="Nilsson O."/>
            <person name="Pereda V."/>
            <person name="Peter G."/>
            <person name="Philippe R."/>
            <person name="Pilate G."/>
            <person name="Poliakov A."/>
            <person name="Razumovskaya J."/>
            <person name="Richardson P."/>
            <person name="Rinaldi C."/>
            <person name="Ritland K."/>
            <person name="Rouze P."/>
            <person name="Ryaboy D."/>
            <person name="Schmutz J."/>
            <person name="Schrader J."/>
            <person name="Segerman B."/>
            <person name="Shin H."/>
            <person name="Siddiqui A."/>
            <person name="Sterky F."/>
            <person name="Terry A."/>
            <person name="Tsai C.J."/>
            <person name="Uberbacher E."/>
            <person name="Unneberg P."/>
            <person name="Vahala J."/>
            <person name="Wall K."/>
            <person name="Wessler S."/>
            <person name="Yang G."/>
            <person name="Yin T."/>
            <person name="Douglas C."/>
            <person name="Marra M."/>
            <person name="Sandberg G."/>
            <person name="Van de Peer Y."/>
            <person name="Rokhsar D."/>
        </authorList>
    </citation>
    <scope>NUCLEOTIDE SEQUENCE [LARGE SCALE GENOMIC DNA]</scope>
    <source>
        <strain evidence="3">cv. Nisqually</strain>
    </source>
</reference>
<protein>
    <submittedName>
        <fullName evidence="2">Uncharacterized protein</fullName>
    </submittedName>
</protein>
<name>A0A3N7F0C1_POPTR</name>
<gene>
    <name evidence="2" type="ORF">POPTR_004G171750</name>
</gene>